<dbReference type="PANTHER" id="PTHR13259">
    <property type="entry name" value="BLADDER CANCER 10 KD PROTEIN HOMOLOG"/>
    <property type="match status" value="1"/>
</dbReference>
<dbReference type="Pfam" id="PF06726">
    <property type="entry name" value="BC10"/>
    <property type="match status" value="1"/>
</dbReference>
<evidence type="ECO:0000313" key="6">
    <source>
        <dbReference type="EMBL" id="USW49987.1"/>
    </source>
</evidence>
<gene>
    <name evidence="6" type="ORF">Slin15195_G033060</name>
</gene>
<sequence length="159" mass="17397">MFCLRSFAPIVVFLLQASPIYTLTFLSAYFYLQRPCVYCSILLFILVFSVFDFSADWFEPRWNMSTSAVSETAAAYLSGNATLTEVALETAGLAMSLINGTGGSLASAALDGVKRKVEGNATSAVVAGIPNGISAFEWLRNILDKRQYRIQCLDVVVRI</sequence>
<feature type="transmembrane region" description="Helical" evidence="5">
    <location>
        <begin position="37"/>
        <end position="55"/>
    </location>
</feature>
<keyword evidence="2 5" id="KW-0812">Transmembrane</keyword>
<dbReference type="Proteomes" id="UP001056384">
    <property type="component" value="Chromosome 2"/>
</dbReference>
<protein>
    <submittedName>
        <fullName evidence="6">Uncharacterized protein</fullName>
    </submittedName>
</protein>
<dbReference type="SMART" id="SM01396">
    <property type="entry name" value="BC10"/>
    <property type="match status" value="1"/>
</dbReference>
<dbReference type="OrthoDB" id="5563033at2759"/>
<accession>A0A9Q9AIM7</accession>
<reference evidence="6" key="1">
    <citation type="submission" date="2022-06" db="EMBL/GenBank/DDBJ databases">
        <title>Complete genome sequences of two strains of the flax pathogen Septoria linicola.</title>
        <authorList>
            <person name="Lapalu N."/>
            <person name="Simon A."/>
            <person name="Demenou B."/>
            <person name="Paumier D."/>
            <person name="Guillot M.-P."/>
            <person name="Gout L."/>
            <person name="Valade R."/>
        </authorList>
    </citation>
    <scope>NUCLEOTIDE SEQUENCE</scope>
    <source>
        <strain evidence="6">SE15195</strain>
    </source>
</reference>
<evidence type="ECO:0000256" key="5">
    <source>
        <dbReference type="SAM" id="Phobius"/>
    </source>
</evidence>
<dbReference type="EMBL" id="CP099419">
    <property type="protein sequence ID" value="USW49987.1"/>
    <property type="molecule type" value="Genomic_DNA"/>
</dbReference>
<dbReference type="AlphaFoldDB" id="A0A9Q9AIM7"/>
<evidence type="ECO:0000256" key="4">
    <source>
        <dbReference type="ARBA" id="ARBA00023136"/>
    </source>
</evidence>
<keyword evidence="3 5" id="KW-1133">Transmembrane helix</keyword>
<keyword evidence="4 5" id="KW-0472">Membrane</keyword>
<evidence type="ECO:0000256" key="3">
    <source>
        <dbReference type="ARBA" id="ARBA00022989"/>
    </source>
</evidence>
<dbReference type="GO" id="GO:0016020">
    <property type="term" value="C:membrane"/>
    <property type="evidence" value="ECO:0007669"/>
    <property type="project" value="UniProtKB-SubCell"/>
</dbReference>
<organism evidence="6 7">
    <name type="scientific">Septoria linicola</name>
    <dbReference type="NCBI Taxonomy" id="215465"/>
    <lineage>
        <taxon>Eukaryota</taxon>
        <taxon>Fungi</taxon>
        <taxon>Dikarya</taxon>
        <taxon>Ascomycota</taxon>
        <taxon>Pezizomycotina</taxon>
        <taxon>Dothideomycetes</taxon>
        <taxon>Dothideomycetidae</taxon>
        <taxon>Mycosphaerellales</taxon>
        <taxon>Mycosphaerellaceae</taxon>
        <taxon>Septoria</taxon>
    </lineage>
</organism>
<keyword evidence="7" id="KW-1185">Reference proteome</keyword>
<feature type="transmembrane region" description="Helical" evidence="5">
    <location>
        <begin position="7"/>
        <end position="31"/>
    </location>
</feature>
<evidence type="ECO:0000313" key="7">
    <source>
        <dbReference type="Proteomes" id="UP001056384"/>
    </source>
</evidence>
<evidence type="ECO:0000256" key="1">
    <source>
        <dbReference type="ARBA" id="ARBA00004370"/>
    </source>
</evidence>
<name>A0A9Q9AIM7_9PEZI</name>
<proteinExistence type="predicted"/>
<dbReference type="PANTHER" id="PTHR13259:SF1">
    <property type="entry name" value="BLADDER CANCER-ASSOCIATED PROTEIN"/>
    <property type="match status" value="1"/>
</dbReference>
<evidence type="ECO:0000256" key="2">
    <source>
        <dbReference type="ARBA" id="ARBA00022692"/>
    </source>
</evidence>
<dbReference type="InterPro" id="IPR009598">
    <property type="entry name" value="BCALP"/>
</dbReference>
<comment type="subcellular location">
    <subcellularLocation>
        <location evidence="1">Membrane</location>
    </subcellularLocation>
</comment>